<protein>
    <submittedName>
        <fullName evidence="2">Unannotated protein</fullName>
    </submittedName>
</protein>
<sequence length="67" mass="7756">MARKGRARRFREAREMKQGFDDGLFRDDGRTLADVGDEDAGIVYLEDEDDRGEPEPWDPDEINALRD</sequence>
<name>A0A6J7L838_9ZZZZ</name>
<dbReference type="AlphaFoldDB" id="A0A6J7L838"/>
<dbReference type="EMBL" id="CAFBNL010000166">
    <property type="protein sequence ID" value="CAB4964227.1"/>
    <property type="molecule type" value="Genomic_DNA"/>
</dbReference>
<accession>A0A6J7L838</accession>
<evidence type="ECO:0000313" key="2">
    <source>
        <dbReference type="EMBL" id="CAB4964227.1"/>
    </source>
</evidence>
<feature type="compositionally biased region" description="Acidic residues" evidence="1">
    <location>
        <begin position="45"/>
        <end position="61"/>
    </location>
</feature>
<feature type="region of interest" description="Disordered" evidence="1">
    <location>
        <begin position="45"/>
        <end position="67"/>
    </location>
</feature>
<reference evidence="2" key="1">
    <citation type="submission" date="2020-05" db="EMBL/GenBank/DDBJ databases">
        <authorList>
            <person name="Chiriac C."/>
            <person name="Salcher M."/>
            <person name="Ghai R."/>
            <person name="Kavagutti S V."/>
        </authorList>
    </citation>
    <scope>NUCLEOTIDE SEQUENCE</scope>
</reference>
<proteinExistence type="predicted"/>
<gene>
    <name evidence="2" type="ORF">UFOPK3789_01511</name>
</gene>
<evidence type="ECO:0000256" key="1">
    <source>
        <dbReference type="SAM" id="MobiDB-lite"/>
    </source>
</evidence>
<organism evidence="2">
    <name type="scientific">freshwater metagenome</name>
    <dbReference type="NCBI Taxonomy" id="449393"/>
    <lineage>
        <taxon>unclassified sequences</taxon>
        <taxon>metagenomes</taxon>
        <taxon>ecological metagenomes</taxon>
    </lineage>
</organism>